<reference evidence="6 7" key="1">
    <citation type="submission" date="2018-11" db="EMBL/GenBank/DDBJ databases">
        <title>Microbial catabolism of amino acid.</title>
        <authorList>
            <person name="Hibi M."/>
            <person name="Ogawa J."/>
        </authorList>
    </citation>
    <scope>NUCLEOTIDE SEQUENCE [LARGE SCALE GENOMIC DNA]</scope>
    <source>
        <strain evidence="6 7">C31-06</strain>
    </source>
</reference>
<dbReference type="EMBL" id="BHYM01000100">
    <property type="protein sequence ID" value="GCE44665.1"/>
    <property type="molecule type" value="Genomic_DNA"/>
</dbReference>
<dbReference type="InterPro" id="IPR050707">
    <property type="entry name" value="HTH_MetabolicPath_Reg"/>
</dbReference>
<dbReference type="InterPro" id="IPR036388">
    <property type="entry name" value="WH-like_DNA-bd_sf"/>
</dbReference>
<evidence type="ECO:0000256" key="1">
    <source>
        <dbReference type="ARBA" id="ARBA00023015"/>
    </source>
</evidence>
<dbReference type="InterPro" id="IPR014757">
    <property type="entry name" value="Tscrpt_reg_IclR_C"/>
</dbReference>
<keyword evidence="3" id="KW-0804">Transcription</keyword>
<evidence type="ECO:0000256" key="3">
    <source>
        <dbReference type="ARBA" id="ARBA00023163"/>
    </source>
</evidence>
<dbReference type="Pfam" id="PF09339">
    <property type="entry name" value="HTH_IclR"/>
    <property type="match status" value="1"/>
</dbReference>
<keyword evidence="2" id="KW-0238">DNA-binding</keyword>
<accession>A0A402CMA5</accession>
<comment type="caution">
    <text evidence="6">The sequence shown here is derived from an EMBL/GenBank/DDBJ whole genome shotgun (WGS) entry which is preliminary data.</text>
</comment>
<dbReference type="Proteomes" id="UP000287519">
    <property type="component" value="Unassembled WGS sequence"/>
</dbReference>
<dbReference type="InterPro" id="IPR005471">
    <property type="entry name" value="Tscrpt_reg_IclR_N"/>
</dbReference>
<evidence type="ECO:0000259" key="4">
    <source>
        <dbReference type="PROSITE" id="PS51077"/>
    </source>
</evidence>
<dbReference type="Pfam" id="PF01614">
    <property type="entry name" value="IclR_C"/>
    <property type="match status" value="1"/>
</dbReference>
<dbReference type="InterPro" id="IPR029016">
    <property type="entry name" value="GAF-like_dom_sf"/>
</dbReference>
<dbReference type="InterPro" id="IPR036390">
    <property type="entry name" value="WH_DNA-bd_sf"/>
</dbReference>
<dbReference type="GO" id="GO:0045892">
    <property type="term" value="P:negative regulation of DNA-templated transcription"/>
    <property type="evidence" value="ECO:0007669"/>
    <property type="project" value="TreeGrafter"/>
</dbReference>
<feature type="domain" description="HTH iclR-type" evidence="4">
    <location>
        <begin position="17"/>
        <end position="78"/>
    </location>
</feature>
<dbReference type="GO" id="GO:0003677">
    <property type="term" value="F:DNA binding"/>
    <property type="evidence" value="ECO:0007669"/>
    <property type="project" value="UniProtKB-KW"/>
</dbReference>
<evidence type="ECO:0000256" key="2">
    <source>
        <dbReference type="ARBA" id="ARBA00023125"/>
    </source>
</evidence>
<dbReference type="SUPFAM" id="SSF55781">
    <property type="entry name" value="GAF domain-like"/>
    <property type="match status" value="1"/>
</dbReference>
<dbReference type="PROSITE" id="PS51077">
    <property type="entry name" value="HTH_ICLR"/>
    <property type="match status" value="1"/>
</dbReference>
<proteinExistence type="predicted"/>
<sequence length="281" mass="29899">MTHPVVADAKGNVVAPLQTVQKIGPVLDLFTVSRPEWGASEVAAAIDVPRSSAHALLSSLVETGLLQCRNRGRYRIGWRVVELSQTLKGTVDVRSCASPILQDLAHKYGETTHLAVMERYRVLYVDKVLGNHVINVAGARVGAHLEPHCSAVGKLLLAQCDPGEIERNITNKPLRRLTPSTITNPASLAQELRSVLRSGCAFDAGEAVPEVHCVAAPVRDEMGLVVAAVSMSVPASRFVPAQTEFKNAVIAAGAEISRAIANSADPVVRTERDDPTVAAAS</sequence>
<name>A0A402CMA5_RHOWR</name>
<evidence type="ECO:0000313" key="6">
    <source>
        <dbReference type="EMBL" id="GCE44665.1"/>
    </source>
</evidence>
<dbReference type="PANTHER" id="PTHR30136:SF2">
    <property type="entry name" value="TRANSCRIPTIONAL REGULATOR ICLR"/>
    <property type="match status" value="1"/>
</dbReference>
<dbReference type="Gene3D" id="1.10.10.10">
    <property type="entry name" value="Winged helix-like DNA-binding domain superfamily/Winged helix DNA-binding domain"/>
    <property type="match status" value="1"/>
</dbReference>
<gene>
    <name evidence="6" type="ORF">Rhow_000256</name>
</gene>
<dbReference type="Gene3D" id="3.30.450.40">
    <property type="match status" value="1"/>
</dbReference>
<dbReference type="SMART" id="SM00346">
    <property type="entry name" value="HTH_ICLR"/>
    <property type="match status" value="1"/>
</dbReference>
<protein>
    <submittedName>
        <fullName evidence="6">Transcriptional regulator, IclR family</fullName>
    </submittedName>
</protein>
<organism evidence="6 7">
    <name type="scientific">Rhodococcus wratislaviensis</name>
    <name type="common">Tsukamurella wratislaviensis</name>
    <dbReference type="NCBI Taxonomy" id="44752"/>
    <lineage>
        <taxon>Bacteria</taxon>
        <taxon>Bacillati</taxon>
        <taxon>Actinomycetota</taxon>
        <taxon>Actinomycetes</taxon>
        <taxon>Mycobacteriales</taxon>
        <taxon>Nocardiaceae</taxon>
        <taxon>Rhodococcus</taxon>
    </lineage>
</organism>
<evidence type="ECO:0000313" key="7">
    <source>
        <dbReference type="Proteomes" id="UP000287519"/>
    </source>
</evidence>
<dbReference type="PROSITE" id="PS51078">
    <property type="entry name" value="ICLR_ED"/>
    <property type="match status" value="1"/>
</dbReference>
<keyword evidence="1" id="KW-0805">Transcription regulation</keyword>
<dbReference type="SUPFAM" id="SSF46785">
    <property type="entry name" value="Winged helix' DNA-binding domain"/>
    <property type="match status" value="1"/>
</dbReference>
<evidence type="ECO:0000259" key="5">
    <source>
        <dbReference type="PROSITE" id="PS51078"/>
    </source>
</evidence>
<dbReference type="GO" id="GO:0003700">
    <property type="term" value="F:DNA-binding transcription factor activity"/>
    <property type="evidence" value="ECO:0007669"/>
    <property type="project" value="TreeGrafter"/>
</dbReference>
<dbReference type="PANTHER" id="PTHR30136">
    <property type="entry name" value="HELIX-TURN-HELIX TRANSCRIPTIONAL REGULATOR, ICLR FAMILY"/>
    <property type="match status" value="1"/>
</dbReference>
<keyword evidence="7" id="KW-1185">Reference proteome</keyword>
<dbReference type="AlphaFoldDB" id="A0A402CMA5"/>
<feature type="domain" description="IclR-ED" evidence="5">
    <location>
        <begin position="79"/>
        <end position="262"/>
    </location>
</feature>